<dbReference type="STRING" id="1618572.UT17_C0001G0008"/>
<organism evidence="2 3">
    <name type="scientific">Candidatus Woesebacteria bacterium GW2011_GWB1_39_10</name>
    <dbReference type="NCBI Taxonomy" id="1618572"/>
    <lineage>
        <taxon>Bacteria</taxon>
        <taxon>Candidatus Woeseibacteriota</taxon>
    </lineage>
</organism>
<proteinExistence type="predicted"/>
<dbReference type="CDD" id="cd05403">
    <property type="entry name" value="NT_KNTase_like"/>
    <property type="match status" value="1"/>
</dbReference>
<dbReference type="AlphaFoldDB" id="A0A0G0P3G5"/>
<dbReference type="PANTHER" id="PTHR43449">
    <property type="entry name" value="NUCLEOTIDYLTRANSFERASE"/>
    <property type="match status" value="1"/>
</dbReference>
<dbReference type="Proteomes" id="UP000034774">
    <property type="component" value="Unassembled WGS sequence"/>
</dbReference>
<evidence type="ECO:0000313" key="3">
    <source>
        <dbReference type="Proteomes" id="UP000034774"/>
    </source>
</evidence>
<evidence type="ECO:0000259" key="1">
    <source>
        <dbReference type="Pfam" id="PF18765"/>
    </source>
</evidence>
<dbReference type="InterPro" id="IPR041633">
    <property type="entry name" value="Polbeta"/>
</dbReference>
<dbReference type="InterPro" id="IPR043519">
    <property type="entry name" value="NT_sf"/>
</dbReference>
<dbReference type="Pfam" id="PF18765">
    <property type="entry name" value="Polbeta"/>
    <property type="match status" value="1"/>
</dbReference>
<dbReference type="EMBL" id="LBVU01000001">
    <property type="protein sequence ID" value="KKQ92629.1"/>
    <property type="molecule type" value="Genomic_DNA"/>
</dbReference>
<feature type="domain" description="Polymerase beta nucleotidyltransferase" evidence="1">
    <location>
        <begin position="22"/>
        <end position="102"/>
    </location>
</feature>
<dbReference type="SUPFAM" id="SSF81301">
    <property type="entry name" value="Nucleotidyltransferase"/>
    <property type="match status" value="1"/>
</dbReference>
<dbReference type="PANTHER" id="PTHR43449:SF1">
    <property type="entry name" value="POLYMERASE BETA NUCLEOTIDYLTRANSFERASE DOMAIN-CONTAINING PROTEIN"/>
    <property type="match status" value="1"/>
</dbReference>
<dbReference type="Gene3D" id="3.30.460.10">
    <property type="entry name" value="Beta Polymerase, domain 2"/>
    <property type="match status" value="1"/>
</dbReference>
<sequence length="105" mass="11586">MTNTAINIAKDFVRMVSENGIPVDSAYVFGSYAKGHAKTDSDIDVCIISRKFGKDYIKEMVDLRKIALKIDSKIEPIAFGVNDLNDKYSSLATEIRQSGILVPIS</sequence>
<gene>
    <name evidence="2" type="ORF">UT17_C0001G0008</name>
</gene>
<accession>A0A0G0P3G5</accession>
<name>A0A0G0P3G5_9BACT</name>
<reference evidence="2 3" key="1">
    <citation type="journal article" date="2015" name="Nature">
        <title>rRNA introns, odd ribosomes, and small enigmatic genomes across a large radiation of phyla.</title>
        <authorList>
            <person name="Brown C.T."/>
            <person name="Hug L.A."/>
            <person name="Thomas B.C."/>
            <person name="Sharon I."/>
            <person name="Castelle C.J."/>
            <person name="Singh A."/>
            <person name="Wilkins M.J."/>
            <person name="Williams K.H."/>
            <person name="Banfield J.F."/>
        </authorList>
    </citation>
    <scope>NUCLEOTIDE SEQUENCE [LARGE SCALE GENOMIC DNA]</scope>
</reference>
<evidence type="ECO:0000313" key="2">
    <source>
        <dbReference type="EMBL" id="KKQ92629.1"/>
    </source>
</evidence>
<comment type="caution">
    <text evidence="2">The sequence shown here is derived from an EMBL/GenBank/DDBJ whole genome shotgun (WGS) entry which is preliminary data.</text>
</comment>
<protein>
    <submittedName>
        <fullName evidence="2">Polymerase, beta-like protein region protein</fullName>
    </submittedName>
</protein>